<evidence type="ECO:0000256" key="11">
    <source>
        <dbReference type="PIRSR" id="PIRSR000094-2"/>
    </source>
</evidence>
<dbReference type="FunFam" id="3.40.50.720:FF:000054">
    <property type="entry name" value="Enoyl-[acyl-carrier-protein] reductase [NADH]"/>
    <property type="match status" value="1"/>
</dbReference>
<reference evidence="13 14" key="1">
    <citation type="submission" date="2017-09" db="EMBL/GenBank/DDBJ databases">
        <title>Reassesment of A. cryaerophilus.</title>
        <authorList>
            <person name="Perez-Cataluna A."/>
            <person name="Collado L."/>
            <person name="Salgado O."/>
            <person name="Lefinanco V."/>
            <person name="Figueras M.J."/>
        </authorList>
    </citation>
    <scope>NUCLEOTIDE SEQUENCE [LARGE SCALE GENOMIC DNA]</scope>
    <source>
        <strain evidence="13 14">LMG 9871</strain>
    </source>
</reference>
<proteinExistence type="inferred from homology"/>
<dbReference type="InterPro" id="IPR014358">
    <property type="entry name" value="Enoyl-ACP_Rdtase_NADH"/>
</dbReference>
<comment type="similarity">
    <text evidence="2 9">Belongs to the short-chain dehydrogenases/reductases (SDR) family. FabI subfamily.</text>
</comment>
<evidence type="ECO:0000256" key="6">
    <source>
        <dbReference type="ARBA" id="ARBA00023027"/>
    </source>
</evidence>
<keyword evidence="3 9" id="KW-0444">Lipid biosynthesis</keyword>
<dbReference type="NCBIfam" id="NF006266">
    <property type="entry name" value="PRK08415.1"/>
    <property type="match status" value="1"/>
</dbReference>
<dbReference type="EMBL" id="NXGH01000024">
    <property type="protein sequence ID" value="PRM88835.1"/>
    <property type="molecule type" value="Genomic_DNA"/>
</dbReference>
<dbReference type="AlphaFoldDB" id="A0A2S9SQG5"/>
<keyword evidence="8 9" id="KW-0275">Fatty acid biosynthesis</keyword>
<protein>
    <recommendedName>
        <fullName evidence="9">Enoyl-[acyl-carrier-protein] reductase [NADH]</fullName>
        <ecNumber evidence="9">1.3.1.9</ecNumber>
    </recommendedName>
</protein>
<dbReference type="CDD" id="cd05372">
    <property type="entry name" value="ENR_SDR"/>
    <property type="match status" value="1"/>
</dbReference>
<comment type="caution">
    <text evidence="13">The sequence shown here is derived from an EMBL/GenBank/DDBJ whole genome shotgun (WGS) entry which is preliminary data.</text>
</comment>
<sequence length="276" mass="29851">MIMKGKKGVILGVANDKSIAYGIAKACHAQGAQIAFTYLNDALKKRVEPIAAEFGSSNLVYPCDVSNPEEIVALRESLKKDLGEIDFIVHSIAFAPKEGLSGRFHNITKEAFDIAMDVSVFSLIEVTRELKPLLSSNSSILTLTYYGGAKYIPNYNLMGVAKAALEMTTKYLAEDLGRDGTRVNAISAGPIKTLAAAGIGDFRFMLKWNEAHSPLKKNVTIDEVGNSGMYLLSDLSSAVTGEIHYVDSGFNIMGMPAVEFDEDSGKPKIAWNGTDK</sequence>
<evidence type="ECO:0000256" key="10">
    <source>
        <dbReference type="PIRSR" id="PIRSR000094-1"/>
    </source>
</evidence>
<dbReference type="PIRSF" id="PIRSF000094">
    <property type="entry name" value="Enoyl-ACP_rdct"/>
    <property type="match status" value="1"/>
</dbReference>
<comment type="catalytic activity">
    <reaction evidence="9">
        <text>a 2,3-saturated acyl-[ACP] + NAD(+) = a (2E)-enoyl-[ACP] + NADH + H(+)</text>
        <dbReference type="Rhea" id="RHEA:10240"/>
        <dbReference type="Rhea" id="RHEA-COMP:9925"/>
        <dbReference type="Rhea" id="RHEA-COMP:9926"/>
        <dbReference type="ChEBI" id="CHEBI:15378"/>
        <dbReference type="ChEBI" id="CHEBI:57540"/>
        <dbReference type="ChEBI" id="CHEBI:57945"/>
        <dbReference type="ChEBI" id="CHEBI:78784"/>
        <dbReference type="ChEBI" id="CHEBI:78785"/>
        <dbReference type="EC" id="1.3.1.9"/>
    </reaction>
</comment>
<dbReference type="PRINTS" id="PR00081">
    <property type="entry name" value="GDHRDH"/>
</dbReference>
<gene>
    <name evidence="13" type="ORF">CJ671_08320</name>
</gene>
<evidence type="ECO:0000313" key="14">
    <source>
        <dbReference type="Proteomes" id="UP000238649"/>
    </source>
</evidence>
<evidence type="ECO:0000313" key="13">
    <source>
        <dbReference type="EMBL" id="PRM88835.1"/>
    </source>
</evidence>
<evidence type="ECO:0000256" key="3">
    <source>
        <dbReference type="ARBA" id="ARBA00022516"/>
    </source>
</evidence>
<feature type="binding site" evidence="12">
    <location>
        <begin position="18"/>
        <end position="19"/>
    </location>
    <ligand>
        <name>NAD(+)</name>
        <dbReference type="ChEBI" id="CHEBI:57540"/>
    </ligand>
</feature>
<organism evidence="13 14">
    <name type="scientific">Aliarcobacter cryaerophilus</name>
    <dbReference type="NCBI Taxonomy" id="28198"/>
    <lineage>
        <taxon>Bacteria</taxon>
        <taxon>Pseudomonadati</taxon>
        <taxon>Campylobacterota</taxon>
        <taxon>Epsilonproteobacteria</taxon>
        <taxon>Campylobacterales</taxon>
        <taxon>Arcobacteraceae</taxon>
        <taxon>Aliarcobacter</taxon>
    </lineage>
</organism>
<feature type="binding site" evidence="12">
    <location>
        <position position="92"/>
    </location>
    <ligand>
        <name>NAD(+)</name>
        <dbReference type="ChEBI" id="CHEBI:57540"/>
    </ligand>
</feature>
<dbReference type="OrthoDB" id="9803628at2"/>
<dbReference type="FunFam" id="1.10.8.400:FF:000001">
    <property type="entry name" value="Enoyl-[acyl-carrier-protein] reductase [NADH]"/>
    <property type="match status" value="1"/>
</dbReference>
<accession>A0A2S9SQG5</accession>
<evidence type="ECO:0000256" key="9">
    <source>
        <dbReference type="PIRNR" id="PIRNR000094"/>
    </source>
</evidence>
<keyword evidence="7" id="KW-0443">Lipid metabolism</keyword>
<evidence type="ECO:0000256" key="5">
    <source>
        <dbReference type="ARBA" id="ARBA00023002"/>
    </source>
</evidence>
<dbReference type="SUPFAM" id="SSF51735">
    <property type="entry name" value="NAD(P)-binding Rossmann-fold domains"/>
    <property type="match status" value="1"/>
</dbReference>
<dbReference type="Gene3D" id="1.10.8.400">
    <property type="entry name" value="Enoyl acyl carrier protein reductase"/>
    <property type="match status" value="1"/>
</dbReference>
<dbReference type="EC" id="1.3.1.9" evidence="9"/>
<dbReference type="GO" id="GO:0006633">
    <property type="term" value="P:fatty acid biosynthetic process"/>
    <property type="evidence" value="ECO:0007669"/>
    <property type="project" value="UniProtKB-UniPathway"/>
</dbReference>
<name>A0A2S9SQG5_9BACT</name>
<keyword evidence="6 9" id="KW-0520">NAD</keyword>
<dbReference type="UniPathway" id="UPA00094"/>
<evidence type="ECO:0000256" key="1">
    <source>
        <dbReference type="ARBA" id="ARBA00005194"/>
    </source>
</evidence>
<dbReference type="InterPro" id="IPR036291">
    <property type="entry name" value="NAD(P)-bd_dom_sf"/>
</dbReference>
<dbReference type="InterPro" id="IPR002347">
    <property type="entry name" value="SDR_fam"/>
</dbReference>
<dbReference type="PANTHER" id="PTHR43159">
    <property type="entry name" value="ENOYL-[ACYL-CARRIER-PROTEIN] REDUCTASE"/>
    <property type="match status" value="1"/>
</dbReference>
<feature type="binding site" evidence="12">
    <location>
        <begin position="191"/>
        <end position="195"/>
    </location>
    <ligand>
        <name>NAD(+)</name>
        <dbReference type="ChEBI" id="CHEBI:57540"/>
    </ligand>
</feature>
<evidence type="ECO:0000256" key="2">
    <source>
        <dbReference type="ARBA" id="ARBA00009233"/>
    </source>
</evidence>
<evidence type="ECO:0000256" key="12">
    <source>
        <dbReference type="PIRSR" id="PIRSR000094-3"/>
    </source>
</evidence>
<feature type="active site" description="Proton acceptor" evidence="10">
    <location>
        <position position="145"/>
    </location>
</feature>
<dbReference type="RefSeq" id="WP_105912253.1">
    <property type="nucleotide sequence ID" value="NZ_NXGH01000024.1"/>
</dbReference>
<feature type="binding site" evidence="11">
    <location>
        <position position="95"/>
    </location>
    <ligand>
        <name>substrate</name>
    </ligand>
</feature>
<keyword evidence="5 9" id="KW-0560">Oxidoreductase</keyword>
<feature type="binding site" evidence="12">
    <location>
        <begin position="64"/>
        <end position="65"/>
    </location>
    <ligand>
        <name>NAD(+)</name>
        <dbReference type="ChEBI" id="CHEBI:57540"/>
    </ligand>
</feature>
<dbReference type="Proteomes" id="UP000238649">
    <property type="component" value="Unassembled WGS sequence"/>
</dbReference>
<feature type="binding site" evidence="12">
    <location>
        <position position="12"/>
    </location>
    <ligand>
        <name>NAD(+)</name>
        <dbReference type="ChEBI" id="CHEBI:57540"/>
    </ligand>
</feature>
<dbReference type="Pfam" id="PF13561">
    <property type="entry name" value="adh_short_C2"/>
    <property type="match status" value="1"/>
</dbReference>
<comment type="pathway">
    <text evidence="1">Lipid metabolism; fatty acid biosynthesis.</text>
</comment>
<feature type="binding site" evidence="12">
    <location>
        <position position="162"/>
    </location>
    <ligand>
        <name>NAD(+)</name>
        <dbReference type="ChEBI" id="CHEBI:57540"/>
    </ligand>
</feature>
<dbReference type="GO" id="GO:0004318">
    <property type="term" value="F:enoyl-[acyl-carrier-protein] reductase (NADH) activity"/>
    <property type="evidence" value="ECO:0007669"/>
    <property type="project" value="UniProtKB-EC"/>
</dbReference>
<keyword evidence="4" id="KW-0276">Fatty acid metabolism</keyword>
<evidence type="ECO:0000256" key="8">
    <source>
        <dbReference type="ARBA" id="ARBA00023160"/>
    </source>
</evidence>
<feature type="active site" description="Proton acceptor" evidence="10">
    <location>
        <position position="155"/>
    </location>
</feature>
<evidence type="ECO:0000256" key="7">
    <source>
        <dbReference type="ARBA" id="ARBA00023098"/>
    </source>
</evidence>
<evidence type="ECO:0000256" key="4">
    <source>
        <dbReference type="ARBA" id="ARBA00022832"/>
    </source>
</evidence>
<dbReference type="PANTHER" id="PTHR43159:SF2">
    <property type="entry name" value="ENOYL-[ACYL-CARRIER-PROTEIN] REDUCTASE [NADH], CHLOROPLASTIC"/>
    <property type="match status" value="1"/>
</dbReference>
<dbReference type="Gene3D" id="3.40.50.720">
    <property type="entry name" value="NAD(P)-binding Rossmann-like Domain"/>
    <property type="match status" value="1"/>
</dbReference>